<evidence type="ECO:0000313" key="1">
    <source>
        <dbReference type="EMBL" id="TJY64279.1"/>
    </source>
</evidence>
<protein>
    <submittedName>
        <fullName evidence="1">DUF4302 domain-containing protein</fullName>
    </submittedName>
</protein>
<accession>A0A4V5LXX4</accession>
<dbReference type="InterPro" id="IPR025396">
    <property type="entry name" value="DUF4302"/>
</dbReference>
<sequence length="412" mass="46958">MKTKLLLSFIVFAFISCQKDSLTQIEVEDVYGDPEEKLQPFAEEISNYEGGWEFIVLGRNNSQSYGYIEFNTNSIADFISTVNTDFIEPDTTSYKITVHKANPSLIFPSSSNFASLAQLAGGLDTLFTFKNVENDTIFLEGEYQKSRLKLYKSKSTTSINEKVENLLNVDSLLTMPKFFYNISLNNSTEVFAYVDEENQAVVFHYKEGGVSNYHFTKFLNTVDGIKFENPLTLNGISITFEDLKPATSSSFTFRDGQITNAAEPAFYENAINDFLISNSINESQVWLSEYSWSRRKRLDAFNMKAIRSDMQSVFNYRNFNTQAYHQICVAWFPGFFWYSGALAINHTVTTGNLLRFTYLGAFAAASRADVTAYMTSMVNRYIVTSGHYVFKTYNNRIAVVSADNAENWIFFH</sequence>
<dbReference type="RefSeq" id="WP_136821339.1">
    <property type="nucleotide sequence ID" value="NZ_BMJX01000004.1"/>
</dbReference>
<dbReference type="Pfam" id="PF14135">
    <property type="entry name" value="DUF4302"/>
    <property type="match status" value="1"/>
</dbReference>
<name>A0A4V5LXX4_9SPHI</name>
<reference evidence="1 2" key="1">
    <citation type="submission" date="2019-04" db="EMBL/GenBank/DDBJ databases">
        <title>Sphingobacterium olei sp. nov., isolated from oil-contaminated soil.</title>
        <authorList>
            <person name="Liu B."/>
        </authorList>
    </citation>
    <scope>NUCLEOTIDE SEQUENCE [LARGE SCALE GENOMIC DNA]</scope>
    <source>
        <strain evidence="1 2">Y3L14</strain>
    </source>
</reference>
<keyword evidence="2" id="KW-1185">Reference proteome</keyword>
<comment type="caution">
    <text evidence="1">The sequence shown here is derived from an EMBL/GenBank/DDBJ whole genome shotgun (WGS) entry which is preliminary data.</text>
</comment>
<proteinExistence type="predicted"/>
<organism evidence="1 2">
    <name type="scientific">Sphingobacterium alkalisoli</name>
    <dbReference type="NCBI Taxonomy" id="1874115"/>
    <lineage>
        <taxon>Bacteria</taxon>
        <taxon>Pseudomonadati</taxon>
        <taxon>Bacteroidota</taxon>
        <taxon>Sphingobacteriia</taxon>
        <taxon>Sphingobacteriales</taxon>
        <taxon>Sphingobacteriaceae</taxon>
        <taxon>Sphingobacterium</taxon>
    </lineage>
</organism>
<dbReference type="PROSITE" id="PS51257">
    <property type="entry name" value="PROKAR_LIPOPROTEIN"/>
    <property type="match status" value="1"/>
</dbReference>
<dbReference type="OrthoDB" id="711070at2"/>
<dbReference type="EMBL" id="SUKA01000004">
    <property type="protein sequence ID" value="TJY64279.1"/>
    <property type="molecule type" value="Genomic_DNA"/>
</dbReference>
<dbReference type="Proteomes" id="UP000309872">
    <property type="component" value="Unassembled WGS sequence"/>
</dbReference>
<dbReference type="AlphaFoldDB" id="A0A4V5LXX4"/>
<evidence type="ECO:0000313" key="2">
    <source>
        <dbReference type="Proteomes" id="UP000309872"/>
    </source>
</evidence>
<gene>
    <name evidence="1" type="ORF">FAZ19_13790</name>
</gene>